<keyword evidence="15 19" id="KW-0131">Cell cycle</keyword>
<feature type="domain" description="FAD-binding PCMH-type" evidence="20">
    <location>
        <begin position="25"/>
        <end position="188"/>
    </location>
</feature>
<dbReference type="PANTHER" id="PTHR21071">
    <property type="entry name" value="UDP-N-ACETYLENOLPYRUVOYLGLUCOSAMINE REDUCTASE"/>
    <property type="match status" value="1"/>
</dbReference>
<dbReference type="GO" id="GO:0009252">
    <property type="term" value="P:peptidoglycan biosynthetic process"/>
    <property type="evidence" value="ECO:0007669"/>
    <property type="project" value="UniProtKB-UniRule"/>
</dbReference>
<comment type="function">
    <text evidence="2 19">Cell wall formation.</text>
</comment>
<dbReference type="EMBL" id="PFGP01000098">
    <property type="protein sequence ID" value="PIW66263.1"/>
    <property type="molecule type" value="Genomic_DNA"/>
</dbReference>
<evidence type="ECO:0000256" key="11">
    <source>
        <dbReference type="ARBA" id="ARBA00022857"/>
    </source>
</evidence>
<evidence type="ECO:0000256" key="1">
    <source>
        <dbReference type="ARBA" id="ARBA00001974"/>
    </source>
</evidence>
<dbReference type="InterPro" id="IPR036318">
    <property type="entry name" value="FAD-bd_PCMH-like_sf"/>
</dbReference>
<feature type="active site" evidence="19">
    <location>
        <position position="287"/>
    </location>
</feature>
<evidence type="ECO:0000256" key="10">
    <source>
        <dbReference type="ARBA" id="ARBA00022827"/>
    </source>
</evidence>
<comment type="catalytic activity">
    <reaction evidence="18 19">
        <text>UDP-N-acetyl-alpha-D-muramate + NADP(+) = UDP-N-acetyl-3-O-(1-carboxyvinyl)-alpha-D-glucosamine + NADPH + H(+)</text>
        <dbReference type="Rhea" id="RHEA:12248"/>
        <dbReference type="ChEBI" id="CHEBI:15378"/>
        <dbReference type="ChEBI" id="CHEBI:57783"/>
        <dbReference type="ChEBI" id="CHEBI:58349"/>
        <dbReference type="ChEBI" id="CHEBI:68483"/>
        <dbReference type="ChEBI" id="CHEBI:70757"/>
        <dbReference type="EC" id="1.3.1.98"/>
    </reaction>
</comment>
<protein>
    <recommendedName>
        <fullName evidence="6 19">UDP-N-acetylenolpyruvoylglucosamine reductase</fullName>
        <ecNumber evidence="5 19">1.3.1.98</ecNumber>
    </recommendedName>
    <alternativeName>
        <fullName evidence="17 19">UDP-N-acetylmuramate dehydrogenase</fullName>
    </alternativeName>
</protein>
<evidence type="ECO:0000256" key="2">
    <source>
        <dbReference type="ARBA" id="ARBA00003921"/>
    </source>
</evidence>
<evidence type="ECO:0000256" key="12">
    <source>
        <dbReference type="ARBA" id="ARBA00022960"/>
    </source>
</evidence>
<comment type="pathway">
    <text evidence="4 19">Cell wall biogenesis; peptidoglycan biosynthesis.</text>
</comment>
<keyword evidence="13 19" id="KW-0573">Peptidoglycan synthesis</keyword>
<feature type="active site" evidence="19">
    <location>
        <position position="169"/>
    </location>
</feature>
<dbReference type="GO" id="GO:0008762">
    <property type="term" value="F:UDP-N-acetylmuramate dehydrogenase activity"/>
    <property type="evidence" value="ECO:0007669"/>
    <property type="project" value="UniProtKB-UniRule"/>
</dbReference>
<dbReference type="InterPro" id="IPR016169">
    <property type="entry name" value="FAD-bd_PCMH_sub2"/>
</dbReference>
<evidence type="ECO:0000256" key="19">
    <source>
        <dbReference type="HAMAP-Rule" id="MF_00037"/>
    </source>
</evidence>
<dbReference type="AlphaFoldDB" id="A0A2J0LKX3"/>
<dbReference type="Gene3D" id="3.30.465.10">
    <property type="match status" value="1"/>
</dbReference>
<feature type="active site" description="Proton donor" evidence="19">
    <location>
        <position position="217"/>
    </location>
</feature>
<organism evidence="21 22">
    <name type="scientific">Candidatus Taenaricola geysiri</name>
    <dbReference type="NCBI Taxonomy" id="1974752"/>
    <lineage>
        <taxon>Bacteria</taxon>
        <taxon>Pseudomonadati</taxon>
        <taxon>Candidatus Omnitrophota</taxon>
        <taxon>Candidatus Taenaricola</taxon>
    </lineage>
</organism>
<evidence type="ECO:0000256" key="9">
    <source>
        <dbReference type="ARBA" id="ARBA00022630"/>
    </source>
</evidence>
<keyword evidence="16 19" id="KW-0961">Cell wall biogenesis/degradation</keyword>
<evidence type="ECO:0000313" key="22">
    <source>
        <dbReference type="Proteomes" id="UP000231267"/>
    </source>
</evidence>
<dbReference type="GO" id="GO:0071555">
    <property type="term" value="P:cell wall organization"/>
    <property type="evidence" value="ECO:0007669"/>
    <property type="project" value="UniProtKB-KW"/>
</dbReference>
<keyword evidence="14 19" id="KW-0560">Oxidoreductase</keyword>
<dbReference type="SUPFAM" id="SSF56194">
    <property type="entry name" value="Uridine diphospho-N-Acetylenolpyruvylglucosamine reductase, MurB, C-terminal domain"/>
    <property type="match status" value="1"/>
</dbReference>
<dbReference type="InterPro" id="IPR006094">
    <property type="entry name" value="Oxid_FAD_bind_N"/>
</dbReference>
<evidence type="ECO:0000256" key="5">
    <source>
        <dbReference type="ARBA" id="ARBA00012518"/>
    </source>
</evidence>
<dbReference type="NCBIfam" id="TIGR00179">
    <property type="entry name" value="murB"/>
    <property type="match status" value="1"/>
</dbReference>
<comment type="cofactor">
    <cofactor evidence="1 19">
        <name>FAD</name>
        <dbReference type="ChEBI" id="CHEBI:57692"/>
    </cofactor>
</comment>
<name>A0A2J0LKX3_9BACT</name>
<evidence type="ECO:0000256" key="13">
    <source>
        <dbReference type="ARBA" id="ARBA00022984"/>
    </source>
</evidence>
<evidence type="ECO:0000256" key="3">
    <source>
        <dbReference type="ARBA" id="ARBA00004496"/>
    </source>
</evidence>
<evidence type="ECO:0000256" key="15">
    <source>
        <dbReference type="ARBA" id="ARBA00023306"/>
    </source>
</evidence>
<dbReference type="Proteomes" id="UP000231267">
    <property type="component" value="Unassembled WGS sequence"/>
</dbReference>
<evidence type="ECO:0000256" key="18">
    <source>
        <dbReference type="ARBA" id="ARBA00048914"/>
    </source>
</evidence>
<dbReference type="InterPro" id="IPR036635">
    <property type="entry name" value="MurB_C_sf"/>
</dbReference>
<dbReference type="InterPro" id="IPR016167">
    <property type="entry name" value="FAD-bd_PCMH_sub1"/>
</dbReference>
<keyword evidence="10 19" id="KW-0274">FAD</keyword>
<dbReference type="PROSITE" id="PS51387">
    <property type="entry name" value="FAD_PCMH"/>
    <property type="match status" value="1"/>
</dbReference>
<evidence type="ECO:0000259" key="20">
    <source>
        <dbReference type="PROSITE" id="PS51387"/>
    </source>
</evidence>
<dbReference type="SUPFAM" id="SSF56176">
    <property type="entry name" value="FAD-binding/transporter-associated domain-like"/>
    <property type="match status" value="1"/>
</dbReference>
<reference evidence="21 22" key="1">
    <citation type="submission" date="2017-09" db="EMBL/GenBank/DDBJ databases">
        <title>Depth-based differentiation of microbial function through sediment-hosted aquifers and enrichment of novel symbionts in the deep terrestrial subsurface.</title>
        <authorList>
            <person name="Probst A.J."/>
            <person name="Ladd B."/>
            <person name="Jarett J.K."/>
            <person name="Geller-Mcgrath D.E."/>
            <person name="Sieber C.M."/>
            <person name="Emerson J.B."/>
            <person name="Anantharaman K."/>
            <person name="Thomas B.C."/>
            <person name="Malmstrom R."/>
            <person name="Stieglmeier M."/>
            <person name="Klingl A."/>
            <person name="Woyke T."/>
            <person name="Ryan C.M."/>
            <person name="Banfield J.F."/>
        </authorList>
    </citation>
    <scope>NUCLEOTIDE SEQUENCE [LARGE SCALE GENOMIC DNA]</scope>
    <source>
        <strain evidence="21">CG12_big_fil_rev_8_21_14_0_65_43_15</strain>
    </source>
</reference>
<dbReference type="InterPro" id="IPR003170">
    <property type="entry name" value="MurB"/>
</dbReference>
<evidence type="ECO:0000256" key="7">
    <source>
        <dbReference type="ARBA" id="ARBA00022490"/>
    </source>
</evidence>
<comment type="subcellular location">
    <subcellularLocation>
        <location evidence="3 19">Cytoplasm</location>
    </subcellularLocation>
</comment>
<evidence type="ECO:0000313" key="21">
    <source>
        <dbReference type="EMBL" id="PIW66263.1"/>
    </source>
</evidence>
<dbReference type="InterPro" id="IPR011601">
    <property type="entry name" value="MurB_C"/>
</dbReference>
<keyword evidence="7 19" id="KW-0963">Cytoplasm</keyword>
<keyword evidence="12 19" id="KW-0133">Cell shape</keyword>
<comment type="similarity">
    <text evidence="19">Belongs to the MurB family.</text>
</comment>
<dbReference type="GO" id="GO:0005829">
    <property type="term" value="C:cytosol"/>
    <property type="evidence" value="ECO:0007669"/>
    <property type="project" value="TreeGrafter"/>
</dbReference>
<dbReference type="HAMAP" id="MF_00037">
    <property type="entry name" value="MurB"/>
    <property type="match status" value="1"/>
</dbReference>
<dbReference type="Gene3D" id="3.30.43.10">
    <property type="entry name" value="Uridine Diphospho-n-acetylenolpyruvylglucosamine Reductase, domain 2"/>
    <property type="match status" value="1"/>
</dbReference>
<keyword evidence="11 19" id="KW-0521">NADP</keyword>
<dbReference type="Pfam" id="PF01565">
    <property type="entry name" value="FAD_binding_4"/>
    <property type="match status" value="1"/>
</dbReference>
<proteinExistence type="inferred from homology"/>
<evidence type="ECO:0000256" key="14">
    <source>
        <dbReference type="ARBA" id="ARBA00023002"/>
    </source>
</evidence>
<evidence type="ECO:0000256" key="8">
    <source>
        <dbReference type="ARBA" id="ARBA00022618"/>
    </source>
</evidence>
<comment type="caution">
    <text evidence="21">The sequence shown here is derived from an EMBL/GenBank/DDBJ whole genome shotgun (WGS) entry which is preliminary data.</text>
</comment>
<keyword evidence="8 19" id="KW-0132">Cell division</keyword>
<gene>
    <name evidence="19" type="primary">murB</name>
    <name evidence="21" type="ORF">COW11_04250</name>
</gene>
<evidence type="ECO:0000256" key="4">
    <source>
        <dbReference type="ARBA" id="ARBA00004752"/>
    </source>
</evidence>
<evidence type="ECO:0000256" key="6">
    <source>
        <dbReference type="ARBA" id="ARBA00015188"/>
    </source>
</evidence>
<dbReference type="Pfam" id="PF02873">
    <property type="entry name" value="MurB_C"/>
    <property type="match status" value="1"/>
</dbReference>
<dbReference type="GO" id="GO:0071949">
    <property type="term" value="F:FAD binding"/>
    <property type="evidence" value="ECO:0007669"/>
    <property type="project" value="InterPro"/>
</dbReference>
<dbReference type="PANTHER" id="PTHR21071:SF4">
    <property type="entry name" value="UDP-N-ACETYLENOLPYRUVOYLGLUCOSAMINE REDUCTASE"/>
    <property type="match status" value="1"/>
</dbReference>
<dbReference type="GO" id="GO:0051301">
    <property type="term" value="P:cell division"/>
    <property type="evidence" value="ECO:0007669"/>
    <property type="project" value="UniProtKB-KW"/>
</dbReference>
<dbReference type="Gene3D" id="3.90.78.10">
    <property type="entry name" value="UDP-N-acetylenolpyruvoylglucosamine reductase, C-terminal domain"/>
    <property type="match status" value="1"/>
</dbReference>
<dbReference type="UniPathway" id="UPA00219"/>
<dbReference type="GO" id="GO:0008360">
    <property type="term" value="P:regulation of cell shape"/>
    <property type="evidence" value="ECO:0007669"/>
    <property type="project" value="UniProtKB-KW"/>
</dbReference>
<dbReference type="NCBIfam" id="NF010480">
    <property type="entry name" value="PRK13905.1"/>
    <property type="match status" value="1"/>
</dbReference>
<evidence type="ECO:0000256" key="17">
    <source>
        <dbReference type="ARBA" id="ARBA00031026"/>
    </source>
</evidence>
<dbReference type="InterPro" id="IPR016166">
    <property type="entry name" value="FAD-bd_PCMH"/>
</dbReference>
<keyword evidence="9 19" id="KW-0285">Flavoprotein</keyword>
<dbReference type="EC" id="1.3.1.98" evidence="5 19"/>
<evidence type="ECO:0000256" key="16">
    <source>
        <dbReference type="ARBA" id="ARBA00023316"/>
    </source>
</evidence>
<sequence>MIHNDKILSMMKFCEPMREHTTFKIGGPADIWAQPKDLESLMQIIGLCRSESMPVVIAGNGSNLLIKDKGIKACVINLNTAYFKSLKVEADSVTAGAGLGLSRLINVFCKEGLSGLESLAGIPATVGGALAMNAGGKAWIGDFIEEVSVMDGELKVRNLDRKELVFRYRGSNLGKYIVLNARFKFRKSNPETVKKQTKRFLDEKIKNQDLAAKSAGCVFKNPNGASAGRLIDLSGFKGKNVGDAFVSEKHTNFIINAQNATCSDVLKLMDKIIVKVKKDHGVRLEPEIKVLG</sequence>
<accession>A0A2J0LKX3</accession>